<feature type="domain" description="DUF4283" evidence="2">
    <location>
        <begin position="41"/>
        <end position="123"/>
    </location>
</feature>
<evidence type="ECO:0000313" key="4">
    <source>
        <dbReference type="Proteomes" id="UP001159364"/>
    </source>
</evidence>
<feature type="region of interest" description="Disordered" evidence="1">
    <location>
        <begin position="216"/>
        <end position="237"/>
    </location>
</feature>
<gene>
    <name evidence="3" type="ORF">K2173_026891</name>
</gene>
<comment type="caution">
    <text evidence="3">The sequence shown here is derived from an EMBL/GenBank/DDBJ whole genome shotgun (WGS) entry which is preliminary data.</text>
</comment>
<evidence type="ECO:0000256" key="1">
    <source>
        <dbReference type="SAM" id="MobiDB-lite"/>
    </source>
</evidence>
<dbReference type="InterPro" id="IPR025558">
    <property type="entry name" value="DUF4283"/>
</dbReference>
<dbReference type="AlphaFoldDB" id="A0AAV8U0F0"/>
<sequence length="237" mass="27402">MDITHLPNLCDDETMRLKYRDEHELLPCYSFKGDFRDELEKSLKGSVIVKILGKSVGFYFVSSKLNQLWKPKGKIEITDLENDFYMIKFAKDEDRHFALSKGPWIIQDHYLMVREWRPKFHPSTARFDTSLVFRIPELPMEYYNATMLTTLARSIGQQKKLDGNTFHANKGKFAVPMIEIEEVKYRVVYEALHKICICCGIYGHVSKTCSTRKVSDETGDSVVTKSPPVEASNQEDS</sequence>
<dbReference type="Proteomes" id="UP001159364">
    <property type="component" value="Linkage Group LG02"/>
</dbReference>
<dbReference type="InterPro" id="IPR040256">
    <property type="entry name" value="At4g02000-like"/>
</dbReference>
<evidence type="ECO:0000259" key="2">
    <source>
        <dbReference type="Pfam" id="PF14111"/>
    </source>
</evidence>
<reference evidence="3 4" key="1">
    <citation type="submission" date="2021-09" db="EMBL/GenBank/DDBJ databases">
        <title>Genomic insights and catalytic innovation underlie evolution of tropane alkaloids biosynthesis.</title>
        <authorList>
            <person name="Wang Y.-J."/>
            <person name="Tian T."/>
            <person name="Huang J.-P."/>
            <person name="Huang S.-X."/>
        </authorList>
    </citation>
    <scope>NUCLEOTIDE SEQUENCE [LARGE SCALE GENOMIC DNA]</scope>
    <source>
        <strain evidence="3">KIB-2018</strain>
        <tissue evidence="3">Leaf</tissue>
    </source>
</reference>
<protein>
    <recommendedName>
        <fullName evidence="2">DUF4283 domain-containing protein</fullName>
    </recommendedName>
</protein>
<organism evidence="3 4">
    <name type="scientific">Erythroxylum novogranatense</name>
    <dbReference type="NCBI Taxonomy" id="1862640"/>
    <lineage>
        <taxon>Eukaryota</taxon>
        <taxon>Viridiplantae</taxon>
        <taxon>Streptophyta</taxon>
        <taxon>Embryophyta</taxon>
        <taxon>Tracheophyta</taxon>
        <taxon>Spermatophyta</taxon>
        <taxon>Magnoliopsida</taxon>
        <taxon>eudicotyledons</taxon>
        <taxon>Gunneridae</taxon>
        <taxon>Pentapetalae</taxon>
        <taxon>rosids</taxon>
        <taxon>fabids</taxon>
        <taxon>Malpighiales</taxon>
        <taxon>Erythroxylaceae</taxon>
        <taxon>Erythroxylum</taxon>
    </lineage>
</organism>
<dbReference type="PANTHER" id="PTHR31286">
    <property type="entry name" value="GLYCINE-RICH CELL WALL STRUCTURAL PROTEIN 1.8-LIKE"/>
    <property type="match status" value="1"/>
</dbReference>
<proteinExistence type="predicted"/>
<keyword evidence="4" id="KW-1185">Reference proteome</keyword>
<accession>A0AAV8U0F0</accession>
<dbReference type="PANTHER" id="PTHR31286:SF99">
    <property type="entry name" value="DUF4283 DOMAIN-CONTAINING PROTEIN"/>
    <property type="match status" value="1"/>
</dbReference>
<evidence type="ECO:0000313" key="3">
    <source>
        <dbReference type="EMBL" id="KAJ8771714.1"/>
    </source>
</evidence>
<dbReference type="Pfam" id="PF14111">
    <property type="entry name" value="DUF4283"/>
    <property type="match status" value="1"/>
</dbReference>
<name>A0AAV8U0F0_9ROSI</name>
<dbReference type="EMBL" id="JAIWQS010000002">
    <property type="protein sequence ID" value="KAJ8771714.1"/>
    <property type="molecule type" value="Genomic_DNA"/>
</dbReference>